<dbReference type="InterPro" id="IPR017867">
    <property type="entry name" value="Tyr_phospatase_low_mol_wt"/>
</dbReference>
<evidence type="ECO:0000256" key="1">
    <source>
        <dbReference type="ARBA" id="ARBA00011063"/>
    </source>
</evidence>
<dbReference type="Gene3D" id="3.40.50.2300">
    <property type="match status" value="1"/>
</dbReference>
<sequence length="158" mass="16981">MIAILFCCTGNICRSPTAEAILRAKLAAAGLAAEITVDSAGTHGYHVGEAPDVRSTAAALKRGYDLSGQIARQVCRDDFKHFDLILAADVVHLVELKTMVRPGDRARLALMLDSLDPPGQPVPDPYYGGPDGFEHVLDLLEAACDAWIARWRAEAGVR</sequence>
<evidence type="ECO:0000313" key="6">
    <source>
        <dbReference type="EMBL" id="MDN0074184.1"/>
    </source>
</evidence>
<dbReference type="SMART" id="SM00226">
    <property type="entry name" value="LMWPc"/>
    <property type="match status" value="1"/>
</dbReference>
<name>A0ABT7XKS5_9NEIS</name>
<gene>
    <name evidence="6" type="ORF">QU481_04680</name>
</gene>
<dbReference type="InterPro" id="IPR023485">
    <property type="entry name" value="Ptyr_pPase"/>
</dbReference>
<proteinExistence type="inferred from homology"/>
<protein>
    <recommendedName>
        <fullName evidence="2">protein-tyrosine-phosphatase</fullName>
        <ecNumber evidence="2">3.1.3.48</ecNumber>
    </recommendedName>
</protein>
<organism evidence="6 7">
    <name type="scientific">Crenobacter oryzisoli</name>
    <dbReference type="NCBI Taxonomy" id="3056844"/>
    <lineage>
        <taxon>Bacteria</taxon>
        <taxon>Pseudomonadati</taxon>
        <taxon>Pseudomonadota</taxon>
        <taxon>Betaproteobacteria</taxon>
        <taxon>Neisseriales</taxon>
        <taxon>Neisseriaceae</taxon>
        <taxon>Crenobacter</taxon>
    </lineage>
</organism>
<dbReference type="RefSeq" id="WP_289828735.1">
    <property type="nucleotide sequence ID" value="NZ_JAUEDK010000005.1"/>
</dbReference>
<keyword evidence="4" id="KW-0904">Protein phosphatase</keyword>
<dbReference type="InterPro" id="IPR036196">
    <property type="entry name" value="Ptyr_pPase_sf"/>
</dbReference>
<feature type="domain" description="Phosphotyrosine protein phosphatase I" evidence="5">
    <location>
        <begin position="2"/>
        <end position="150"/>
    </location>
</feature>
<dbReference type="SUPFAM" id="SSF52788">
    <property type="entry name" value="Phosphotyrosine protein phosphatases I"/>
    <property type="match status" value="1"/>
</dbReference>
<comment type="similarity">
    <text evidence="1">Belongs to the low molecular weight phosphotyrosine protein phosphatase family.</text>
</comment>
<dbReference type="PANTHER" id="PTHR11717">
    <property type="entry name" value="LOW MOLECULAR WEIGHT PROTEIN TYROSINE PHOSPHATASE"/>
    <property type="match status" value="1"/>
</dbReference>
<dbReference type="GO" id="GO:0004725">
    <property type="term" value="F:protein tyrosine phosphatase activity"/>
    <property type="evidence" value="ECO:0007669"/>
    <property type="project" value="UniProtKB-EC"/>
</dbReference>
<evidence type="ECO:0000256" key="4">
    <source>
        <dbReference type="ARBA" id="ARBA00022912"/>
    </source>
</evidence>
<dbReference type="CDD" id="cd16343">
    <property type="entry name" value="LMWPTP"/>
    <property type="match status" value="1"/>
</dbReference>
<reference evidence="6" key="1">
    <citation type="submission" date="2023-06" db="EMBL/GenBank/DDBJ databases">
        <authorList>
            <person name="Zhang S."/>
        </authorList>
    </citation>
    <scope>NUCLEOTIDE SEQUENCE</scope>
    <source>
        <strain evidence="6">SG2303</strain>
    </source>
</reference>
<evidence type="ECO:0000256" key="2">
    <source>
        <dbReference type="ARBA" id="ARBA00013064"/>
    </source>
</evidence>
<dbReference type="PANTHER" id="PTHR11717:SF7">
    <property type="entry name" value="LOW MOLECULAR WEIGHT PHOSPHOTYROSINE PROTEIN PHOSPHATASE"/>
    <property type="match status" value="1"/>
</dbReference>
<dbReference type="PRINTS" id="PR00719">
    <property type="entry name" value="LMWPTPASE"/>
</dbReference>
<evidence type="ECO:0000256" key="3">
    <source>
        <dbReference type="ARBA" id="ARBA00022801"/>
    </source>
</evidence>
<dbReference type="EMBL" id="JAUEDK010000005">
    <property type="protein sequence ID" value="MDN0074184.1"/>
    <property type="molecule type" value="Genomic_DNA"/>
</dbReference>
<dbReference type="Proteomes" id="UP001168540">
    <property type="component" value="Unassembled WGS sequence"/>
</dbReference>
<keyword evidence="3 6" id="KW-0378">Hydrolase</keyword>
<evidence type="ECO:0000313" key="7">
    <source>
        <dbReference type="Proteomes" id="UP001168540"/>
    </source>
</evidence>
<comment type="caution">
    <text evidence="6">The sequence shown here is derived from an EMBL/GenBank/DDBJ whole genome shotgun (WGS) entry which is preliminary data.</text>
</comment>
<dbReference type="InterPro" id="IPR050438">
    <property type="entry name" value="LMW_PTPase"/>
</dbReference>
<dbReference type="Pfam" id="PF01451">
    <property type="entry name" value="LMWPc"/>
    <property type="match status" value="1"/>
</dbReference>
<dbReference type="EC" id="3.1.3.48" evidence="2"/>
<evidence type="ECO:0000259" key="5">
    <source>
        <dbReference type="SMART" id="SM00226"/>
    </source>
</evidence>
<accession>A0ABT7XKS5</accession>
<keyword evidence="7" id="KW-1185">Reference proteome</keyword>